<dbReference type="GO" id="GO:0005524">
    <property type="term" value="F:ATP binding"/>
    <property type="evidence" value="ECO:0007669"/>
    <property type="project" value="UniProtKB-UniRule"/>
</dbReference>
<dbReference type="InterPro" id="IPR049962">
    <property type="entry name" value="THUMP_ThiI"/>
</dbReference>
<evidence type="ECO:0000256" key="7">
    <source>
        <dbReference type="ARBA" id="ARBA00022884"/>
    </source>
</evidence>
<dbReference type="SUPFAM" id="SSF52402">
    <property type="entry name" value="Adenine nucleotide alpha hydrolases-like"/>
    <property type="match status" value="1"/>
</dbReference>
<dbReference type="CDD" id="cd01712">
    <property type="entry name" value="PPase_ThiI"/>
    <property type="match status" value="1"/>
</dbReference>
<evidence type="ECO:0000259" key="12">
    <source>
        <dbReference type="PROSITE" id="PS50206"/>
    </source>
</evidence>
<dbReference type="PANTHER" id="PTHR43209">
    <property type="entry name" value="TRNA SULFURTRANSFERASE"/>
    <property type="match status" value="1"/>
</dbReference>
<keyword evidence="10" id="KW-0676">Redox-active center</keyword>
<comment type="catalytic activity">
    <reaction evidence="11">
        <text>[ThiI sulfur-carrier protein]-S-sulfanyl-L-cysteine + a uridine in tRNA + 2 reduced [2Fe-2S]-[ferredoxin] + ATP + H(+) = [ThiI sulfur-carrier protein]-L-cysteine + a 4-thiouridine in tRNA + 2 oxidized [2Fe-2S]-[ferredoxin] + AMP + diphosphate</text>
        <dbReference type="Rhea" id="RHEA:24176"/>
        <dbReference type="Rhea" id="RHEA-COMP:10000"/>
        <dbReference type="Rhea" id="RHEA-COMP:10001"/>
        <dbReference type="Rhea" id="RHEA-COMP:13337"/>
        <dbReference type="Rhea" id="RHEA-COMP:13338"/>
        <dbReference type="Rhea" id="RHEA-COMP:13339"/>
        <dbReference type="Rhea" id="RHEA-COMP:13340"/>
        <dbReference type="ChEBI" id="CHEBI:15378"/>
        <dbReference type="ChEBI" id="CHEBI:29950"/>
        <dbReference type="ChEBI" id="CHEBI:30616"/>
        <dbReference type="ChEBI" id="CHEBI:33019"/>
        <dbReference type="ChEBI" id="CHEBI:33737"/>
        <dbReference type="ChEBI" id="CHEBI:33738"/>
        <dbReference type="ChEBI" id="CHEBI:61963"/>
        <dbReference type="ChEBI" id="CHEBI:65315"/>
        <dbReference type="ChEBI" id="CHEBI:136798"/>
        <dbReference type="ChEBI" id="CHEBI:456215"/>
        <dbReference type="EC" id="2.8.1.4"/>
    </reaction>
</comment>
<dbReference type="GO" id="GO:0000049">
    <property type="term" value="F:tRNA binding"/>
    <property type="evidence" value="ECO:0007669"/>
    <property type="project" value="UniProtKB-UniRule"/>
</dbReference>
<feature type="active site" description="Cysteine persulfide intermediate" evidence="11">
    <location>
        <position position="497"/>
    </location>
</feature>
<dbReference type="Gene3D" id="3.30.2130.30">
    <property type="match status" value="1"/>
</dbReference>
<keyword evidence="9" id="KW-1015">Disulfide bond</keyword>
<evidence type="ECO:0000259" key="13">
    <source>
        <dbReference type="PROSITE" id="PS51165"/>
    </source>
</evidence>
<dbReference type="SMART" id="SM00981">
    <property type="entry name" value="THUMP"/>
    <property type="match status" value="1"/>
</dbReference>
<dbReference type="InterPro" id="IPR020536">
    <property type="entry name" value="ThiI_AANH"/>
</dbReference>
<evidence type="ECO:0000256" key="10">
    <source>
        <dbReference type="ARBA" id="ARBA00023284"/>
    </source>
</evidence>
<dbReference type="GO" id="GO:0009229">
    <property type="term" value="P:thiamine diphosphate biosynthetic process"/>
    <property type="evidence" value="ECO:0007669"/>
    <property type="project" value="UniProtKB-UniRule"/>
</dbReference>
<dbReference type="InterPro" id="IPR003720">
    <property type="entry name" value="tRNA_STrfase"/>
</dbReference>
<keyword evidence="4 11" id="KW-0808">Transferase</keyword>
<protein>
    <recommendedName>
        <fullName evidence="11">tRNA sulfurtransferase</fullName>
        <ecNumber evidence="11">2.8.1.4</ecNumber>
    </recommendedName>
    <alternativeName>
        <fullName evidence="11">Sulfur carrier protein ThiS sulfurtransferase</fullName>
    </alternativeName>
    <alternativeName>
        <fullName evidence="11">Thiamine biosynthesis protein ThiI</fullName>
    </alternativeName>
    <alternativeName>
        <fullName evidence="11">tRNA 4-thiouridine synthase</fullName>
    </alternativeName>
</protein>
<evidence type="ECO:0000256" key="8">
    <source>
        <dbReference type="ARBA" id="ARBA00022977"/>
    </source>
</evidence>
<evidence type="ECO:0000313" key="15">
    <source>
        <dbReference type="Proteomes" id="UP000255303"/>
    </source>
</evidence>
<evidence type="ECO:0000256" key="6">
    <source>
        <dbReference type="ARBA" id="ARBA00022840"/>
    </source>
</evidence>
<dbReference type="InterPro" id="IPR049961">
    <property type="entry name" value="ThiI_N"/>
</dbReference>
<evidence type="ECO:0000256" key="5">
    <source>
        <dbReference type="ARBA" id="ARBA00022741"/>
    </source>
</evidence>
<proteinExistence type="inferred from homology"/>
<sequence length="524" mass="59097">MEKAYFGAPTWGCSIFGQSLNNFRYNPRPCFFVPQAGALFMKLIVKVFPEITIKSRPVRKQFIRQLGKNIRSVLRDLDPALRVTGVWDNLEVETDLDDPKLLAEMTERLRNTPGIGLFLEVNEYPLGDLDEITEHCKRHYADQLPGKIFAVRCKRGGKHAFSSIDVERHVGSRLRQECGAAGIDLKKPDVEVRMEIRDQRLFVVHNRHEGLGGYPLGSLEQTLVLMSGGFDSTVAAYQMMRRGLVSHFCFFNLGGRAHELGVMEVAHYIWQKFGRSQRVLFVSVPFEEVVGEILGKVDNSQMGVILKRMMLRAATRVAEKLQIEALVTGEAISQVSSQTLTNLAVIDSATDMLVMRPLIASHKQDIIDTATQIGTAEFAKNMPEYCGVISVNPTTKARSYRVEKEEAQFDMAILDRALERATQLPIDRVIDELGKDVQVEEVREALAGHIVIDIRHPDAAEDEPLDVPGVEVQALPFYALNNKFKELDENRQYLLYCDKGVMSRLHAHHLLSEGHANVRVYRPT</sequence>
<dbReference type="GO" id="GO:0052837">
    <property type="term" value="P:thiazole biosynthetic process"/>
    <property type="evidence" value="ECO:0007669"/>
    <property type="project" value="InterPro"/>
</dbReference>
<keyword evidence="2 11" id="KW-0963">Cytoplasm</keyword>
<comment type="catalytic activity">
    <reaction evidence="11">
        <text>[ThiS sulfur-carrier protein]-C-terminal Gly-Gly-AMP + S-sulfanyl-L-cysteinyl-[cysteine desulfurase] + AH2 = [ThiS sulfur-carrier protein]-C-terminal-Gly-aminoethanethioate + L-cysteinyl-[cysteine desulfurase] + A + AMP + 2 H(+)</text>
        <dbReference type="Rhea" id="RHEA:43340"/>
        <dbReference type="Rhea" id="RHEA-COMP:12157"/>
        <dbReference type="Rhea" id="RHEA-COMP:12158"/>
        <dbReference type="Rhea" id="RHEA-COMP:12910"/>
        <dbReference type="Rhea" id="RHEA-COMP:19908"/>
        <dbReference type="ChEBI" id="CHEBI:13193"/>
        <dbReference type="ChEBI" id="CHEBI:15378"/>
        <dbReference type="ChEBI" id="CHEBI:17499"/>
        <dbReference type="ChEBI" id="CHEBI:29950"/>
        <dbReference type="ChEBI" id="CHEBI:61963"/>
        <dbReference type="ChEBI" id="CHEBI:90618"/>
        <dbReference type="ChEBI" id="CHEBI:232372"/>
        <dbReference type="ChEBI" id="CHEBI:456215"/>
    </reaction>
</comment>
<dbReference type="Pfam" id="PF02926">
    <property type="entry name" value="THUMP"/>
    <property type="match status" value="1"/>
</dbReference>
<dbReference type="NCBIfam" id="TIGR00342">
    <property type="entry name" value="tRNA uracil 4-sulfurtransferase ThiI"/>
    <property type="match status" value="1"/>
</dbReference>
<dbReference type="InterPro" id="IPR026340">
    <property type="entry name" value="THII_Thiazole_biosynth_dom"/>
</dbReference>
<evidence type="ECO:0000313" key="14">
    <source>
        <dbReference type="EMBL" id="SUD50848.1"/>
    </source>
</evidence>
<dbReference type="GO" id="GO:0004810">
    <property type="term" value="F:CCA tRNA nucleotidyltransferase activity"/>
    <property type="evidence" value="ECO:0007669"/>
    <property type="project" value="InterPro"/>
</dbReference>
<comment type="subcellular location">
    <subcellularLocation>
        <location evidence="1 11">Cytoplasm</location>
    </subcellularLocation>
</comment>
<keyword evidence="3 11" id="KW-0820">tRNA-binding</keyword>
<dbReference type="Gene3D" id="3.40.250.10">
    <property type="entry name" value="Rhodanese-like domain"/>
    <property type="match status" value="1"/>
</dbReference>
<comment type="function">
    <text evidence="11">Catalyzes the ATP-dependent transfer of a sulfur to tRNA to produce 4-thiouridine in position 8 of tRNAs, which functions as a near-UV photosensor. Also catalyzes the transfer of sulfur to the sulfur carrier protein ThiS, forming ThiS-thiocarboxylate. This is a step in the synthesis of thiazole, in the thiamine biosynthesis pathway. The sulfur is donated as persulfide by IscS.</text>
</comment>
<dbReference type="GO" id="GO:0005829">
    <property type="term" value="C:cytosol"/>
    <property type="evidence" value="ECO:0007669"/>
    <property type="project" value="TreeGrafter"/>
</dbReference>
<dbReference type="SUPFAM" id="SSF143437">
    <property type="entry name" value="THUMP domain-like"/>
    <property type="match status" value="1"/>
</dbReference>
<keyword evidence="6 11" id="KW-0067">ATP-binding</keyword>
<dbReference type="AlphaFoldDB" id="A0A379JQS5"/>
<feature type="binding site" evidence="11">
    <location>
        <begin position="225"/>
        <end position="226"/>
    </location>
    <ligand>
        <name>ATP</name>
        <dbReference type="ChEBI" id="CHEBI:30616"/>
    </ligand>
</feature>
<comment type="pathway">
    <text evidence="11">Cofactor biosynthesis; thiamine diphosphate biosynthesis.</text>
</comment>
<dbReference type="Pfam" id="PF22025">
    <property type="entry name" value="ThiI_fer"/>
    <property type="match status" value="1"/>
</dbReference>
<dbReference type="Pfam" id="PF02568">
    <property type="entry name" value="ThiI"/>
    <property type="match status" value="1"/>
</dbReference>
<evidence type="ECO:0000256" key="1">
    <source>
        <dbReference type="ARBA" id="ARBA00004496"/>
    </source>
</evidence>
<evidence type="ECO:0000256" key="11">
    <source>
        <dbReference type="HAMAP-Rule" id="MF_00021"/>
    </source>
</evidence>
<dbReference type="InterPro" id="IPR036873">
    <property type="entry name" value="Rhodanese-like_dom_sf"/>
</dbReference>
<evidence type="ECO:0000256" key="4">
    <source>
        <dbReference type="ARBA" id="ARBA00022679"/>
    </source>
</evidence>
<gene>
    <name evidence="11 14" type="primary">thiI</name>
    <name evidence="14" type="ORF">NCTC10692_01277</name>
</gene>
<dbReference type="InterPro" id="IPR054173">
    <property type="entry name" value="ThiI_fer"/>
</dbReference>
<keyword evidence="8 11" id="KW-0784">Thiamine biosynthesis</keyword>
<dbReference type="UniPathway" id="UPA00060"/>
<name>A0A379JQS5_ECTOL</name>
<dbReference type="GO" id="GO:0140741">
    <property type="term" value="F:tRNA-uracil-4 sulfurtransferase activity"/>
    <property type="evidence" value="ECO:0007669"/>
    <property type="project" value="UniProtKB-EC"/>
</dbReference>
<evidence type="ECO:0000256" key="9">
    <source>
        <dbReference type="ARBA" id="ARBA00023157"/>
    </source>
</evidence>
<dbReference type="Proteomes" id="UP000255303">
    <property type="component" value="Unassembled WGS sequence"/>
</dbReference>
<dbReference type="HAMAP" id="MF_00021">
    <property type="entry name" value="ThiI"/>
    <property type="match status" value="1"/>
</dbReference>
<dbReference type="CDD" id="cd11716">
    <property type="entry name" value="THUMP_ThiI"/>
    <property type="match status" value="1"/>
</dbReference>
<reference evidence="14 15" key="1">
    <citation type="submission" date="2018-06" db="EMBL/GenBank/DDBJ databases">
        <authorList>
            <consortium name="Pathogen Informatics"/>
            <person name="Doyle S."/>
        </authorList>
    </citation>
    <scope>NUCLEOTIDE SEQUENCE [LARGE SCALE GENOMIC DNA]</scope>
    <source>
        <strain evidence="14 15">NCTC10692</strain>
    </source>
</reference>
<keyword evidence="5 11" id="KW-0547">Nucleotide-binding</keyword>
<feature type="domain" description="Rhodanese" evidence="12">
    <location>
        <begin position="445"/>
        <end position="521"/>
    </location>
</feature>
<dbReference type="InterPro" id="IPR050102">
    <property type="entry name" value="tRNA_sulfurtransferase_ThiI"/>
</dbReference>
<dbReference type="SUPFAM" id="SSF52821">
    <property type="entry name" value="Rhodanese/Cell cycle control phosphatase"/>
    <property type="match status" value="1"/>
</dbReference>
<dbReference type="GO" id="GO:0002937">
    <property type="term" value="P:tRNA 4-thiouridine biosynthesis"/>
    <property type="evidence" value="ECO:0007669"/>
    <property type="project" value="TreeGrafter"/>
</dbReference>
<dbReference type="PROSITE" id="PS50206">
    <property type="entry name" value="RHODANESE_3"/>
    <property type="match status" value="1"/>
</dbReference>
<feature type="binding site" evidence="11">
    <location>
        <position position="338"/>
    </location>
    <ligand>
        <name>ATP</name>
        <dbReference type="ChEBI" id="CHEBI:30616"/>
    </ligand>
</feature>
<dbReference type="GO" id="GO:0009228">
    <property type="term" value="P:thiamine biosynthetic process"/>
    <property type="evidence" value="ECO:0007669"/>
    <property type="project" value="UniProtKB-KW"/>
</dbReference>
<comment type="similarity">
    <text evidence="11">Belongs to the ThiI family.</text>
</comment>
<dbReference type="EMBL" id="UGUV01000002">
    <property type="protein sequence ID" value="SUD50848.1"/>
    <property type="molecule type" value="Genomic_DNA"/>
</dbReference>
<feature type="binding site" evidence="11">
    <location>
        <position position="307"/>
    </location>
    <ligand>
        <name>ATP</name>
        <dbReference type="ChEBI" id="CHEBI:30616"/>
    </ligand>
</feature>
<dbReference type="PROSITE" id="PS51165">
    <property type="entry name" value="THUMP"/>
    <property type="match status" value="1"/>
</dbReference>
<accession>A0A379JQS5</accession>
<keyword evidence="7 11" id="KW-0694">RNA-binding</keyword>
<evidence type="ECO:0000256" key="2">
    <source>
        <dbReference type="ARBA" id="ARBA00022490"/>
    </source>
</evidence>
<dbReference type="EC" id="2.8.1.4" evidence="11"/>
<dbReference type="Gene3D" id="3.40.50.620">
    <property type="entry name" value="HUPs"/>
    <property type="match status" value="1"/>
</dbReference>
<organism evidence="14 15">
    <name type="scientific">Ectopseudomonas oleovorans</name>
    <name type="common">Pseudomonas oleovorans</name>
    <dbReference type="NCBI Taxonomy" id="301"/>
    <lineage>
        <taxon>Bacteria</taxon>
        <taxon>Pseudomonadati</taxon>
        <taxon>Pseudomonadota</taxon>
        <taxon>Gammaproteobacteria</taxon>
        <taxon>Pseudomonadales</taxon>
        <taxon>Pseudomonadaceae</taxon>
        <taxon>Ectopseudomonas</taxon>
    </lineage>
</organism>
<dbReference type="InterPro" id="IPR001763">
    <property type="entry name" value="Rhodanese-like_dom"/>
</dbReference>
<dbReference type="NCBIfam" id="TIGR04271">
    <property type="entry name" value="ThiI_C_thiazole"/>
    <property type="match status" value="1"/>
</dbReference>
<feature type="binding site" evidence="11">
    <location>
        <position position="329"/>
    </location>
    <ligand>
        <name>ATP</name>
        <dbReference type="ChEBI" id="CHEBI:30616"/>
    </ligand>
</feature>
<dbReference type="PANTHER" id="PTHR43209:SF1">
    <property type="entry name" value="TRNA SULFURTRANSFERASE"/>
    <property type="match status" value="1"/>
</dbReference>
<dbReference type="InterPro" id="IPR004114">
    <property type="entry name" value="THUMP_dom"/>
</dbReference>
<dbReference type="InterPro" id="IPR014729">
    <property type="entry name" value="Rossmann-like_a/b/a_fold"/>
</dbReference>
<evidence type="ECO:0000256" key="3">
    <source>
        <dbReference type="ARBA" id="ARBA00022555"/>
    </source>
</evidence>
<feature type="domain" description="THUMP" evidence="13">
    <location>
        <begin position="103"/>
        <end position="207"/>
    </location>
</feature>
<comment type="caution">
    <text evidence="11">Lacks conserved residue(s) required for the propagation of feature annotation.</text>
</comment>